<dbReference type="VEuPathDB" id="FungiDB:PITG_02020"/>
<proteinExistence type="predicted"/>
<dbReference type="InParanoid" id="D0MUN5"/>
<dbReference type="RefSeq" id="XP_002908599.1">
    <property type="nucleotide sequence ID" value="XM_002908553.1"/>
</dbReference>
<dbReference type="GeneID" id="9479410"/>
<dbReference type="OMA" id="ICTHSAL"/>
<reference evidence="2" key="1">
    <citation type="journal article" date="2009" name="Nature">
        <title>Genome sequence and analysis of the Irish potato famine pathogen Phytophthora infestans.</title>
        <authorList>
            <consortium name="The Broad Institute Genome Sequencing Platform"/>
            <person name="Haas B.J."/>
            <person name="Kamoun S."/>
            <person name="Zody M.C."/>
            <person name="Jiang R.H."/>
            <person name="Handsaker R.E."/>
            <person name="Cano L.M."/>
            <person name="Grabherr M."/>
            <person name="Kodira C.D."/>
            <person name="Raffaele S."/>
            <person name="Torto-Alalibo T."/>
            <person name="Bozkurt T.O."/>
            <person name="Ah-Fong A.M."/>
            <person name="Alvarado L."/>
            <person name="Anderson V.L."/>
            <person name="Armstrong M.R."/>
            <person name="Avrova A."/>
            <person name="Baxter L."/>
            <person name="Beynon J."/>
            <person name="Boevink P.C."/>
            <person name="Bollmann S.R."/>
            <person name="Bos J.I."/>
            <person name="Bulone V."/>
            <person name="Cai G."/>
            <person name="Cakir C."/>
            <person name="Carrington J.C."/>
            <person name="Chawner M."/>
            <person name="Conti L."/>
            <person name="Costanzo S."/>
            <person name="Ewan R."/>
            <person name="Fahlgren N."/>
            <person name="Fischbach M.A."/>
            <person name="Fugelstad J."/>
            <person name="Gilroy E.M."/>
            <person name="Gnerre S."/>
            <person name="Green P.J."/>
            <person name="Grenville-Briggs L.J."/>
            <person name="Griffith J."/>
            <person name="Grunwald N.J."/>
            <person name="Horn K."/>
            <person name="Horner N.R."/>
            <person name="Hu C.H."/>
            <person name="Huitema E."/>
            <person name="Jeong D.H."/>
            <person name="Jones A.M."/>
            <person name="Jones J.D."/>
            <person name="Jones R.W."/>
            <person name="Karlsson E.K."/>
            <person name="Kunjeti S.G."/>
            <person name="Lamour K."/>
            <person name="Liu Z."/>
            <person name="Ma L."/>
            <person name="Maclean D."/>
            <person name="Chibucos M.C."/>
            <person name="McDonald H."/>
            <person name="McWalters J."/>
            <person name="Meijer H.J."/>
            <person name="Morgan W."/>
            <person name="Morris P.F."/>
            <person name="Munro C.A."/>
            <person name="O'Neill K."/>
            <person name="Ospina-Giraldo M."/>
            <person name="Pinzon A."/>
            <person name="Pritchard L."/>
            <person name="Ramsahoye B."/>
            <person name="Ren Q."/>
            <person name="Restrepo S."/>
            <person name="Roy S."/>
            <person name="Sadanandom A."/>
            <person name="Savidor A."/>
            <person name="Schornack S."/>
            <person name="Schwartz D.C."/>
            <person name="Schumann U.D."/>
            <person name="Schwessinger B."/>
            <person name="Seyer L."/>
            <person name="Sharpe T."/>
            <person name="Silvar C."/>
            <person name="Song J."/>
            <person name="Studholme D.J."/>
            <person name="Sykes S."/>
            <person name="Thines M."/>
            <person name="van de Vondervoort P.J."/>
            <person name="Phuntumart V."/>
            <person name="Wawra S."/>
            <person name="Weide R."/>
            <person name="Win J."/>
            <person name="Young C."/>
            <person name="Zhou S."/>
            <person name="Fry W."/>
            <person name="Meyers B.C."/>
            <person name="van West P."/>
            <person name="Ristaino J."/>
            <person name="Govers F."/>
            <person name="Birch P.R."/>
            <person name="Whisson S.C."/>
            <person name="Judelson H.S."/>
            <person name="Nusbaum C."/>
        </authorList>
    </citation>
    <scope>NUCLEOTIDE SEQUENCE [LARGE SCALE GENOMIC DNA]</scope>
    <source>
        <strain evidence="2">T30-4</strain>
    </source>
</reference>
<dbReference type="Proteomes" id="UP000006643">
    <property type="component" value="Unassembled WGS sequence"/>
</dbReference>
<dbReference type="AlphaFoldDB" id="D0MUN5"/>
<sequence>MMTMLGEDWVSSLIAQLLRSSTNLRSKDEFCQRGTRNLLFPALVSGMKSTGKSNPKRRKTGQQLFTGIVHAVNAILKESEPTSSYLAPLMRFCEAWDAYQRTHTKEPPTRANRWGFKAMIELEMLPELVECFERTEILHQESSEVLEYAADVLQSAPNCPATLEARLFKVLSTVKAGVEHVSEGPTVASITELVSHSSEVLQRLLRAVKFADLAQTRALMGRMKDSIGTMIELRQQLERWFSFVESYGASFACKESRMELSLLCTRLIRWFPNEFDSMRFLLMTPLDSHFVYALKAFVKEAGRPTNRQRGAFLDPTARSALPSAVRVEMALHSYLSAAAFPDLETLTTLLVKATIKCRSPDAFEHLLKIAQKNGRVLLPEAAVATLSSPLRGLEFSGSALNQQDEDVDDNQLKTHARHAKALIYQENTLKLLADSTSIFEGGISWSELLFDESSATTWLPHFFEYILKTEFCEGTLRADLLVTKLEDILRAGIGERVLREAFWLGALLNTALVACSSRSAGAYADVDGEMLDRLRWMSTNVLQLLSIASTVTLPPVQLFMPFVRWLSGALVYSQSFLEEPSAAMRRWERTFTSYVTDLYLHVEFQGDAYGLLKAWLTTWVTSNIARGQDELQLIALLPSQVALFRRLALNPNRGTSPQASTSIWQVVIVAVNVALDNHSDDNLVRFEQATELIASTLTTLELVELSTTSDFVRFSGIQDMEPFFEELERFLSRPQLRSCSADHVCCLLQYPLELLVCWYACKILADFKEESRLFLQRVTKVLGGSDDSAAMDAFIQYWSDEMLLKYDYIDRDRCVDVLKTIQKSLTRQH</sequence>
<keyword evidence="2" id="KW-1185">Reference proteome</keyword>
<dbReference type="OrthoDB" id="109749at2759"/>
<organism evidence="1 2">
    <name type="scientific">Phytophthora infestans (strain T30-4)</name>
    <name type="common">Potato late blight agent</name>
    <dbReference type="NCBI Taxonomy" id="403677"/>
    <lineage>
        <taxon>Eukaryota</taxon>
        <taxon>Sar</taxon>
        <taxon>Stramenopiles</taxon>
        <taxon>Oomycota</taxon>
        <taxon>Peronosporomycetes</taxon>
        <taxon>Peronosporales</taxon>
        <taxon>Peronosporaceae</taxon>
        <taxon>Phytophthora</taxon>
    </lineage>
</organism>
<dbReference type="KEGG" id="pif:PITG_02020"/>
<accession>D0MUN5</accession>
<evidence type="ECO:0000313" key="1">
    <source>
        <dbReference type="EMBL" id="EEY61682.1"/>
    </source>
</evidence>
<gene>
    <name evidence="1" type="ORF">PITG_02020</name>
</gene>
<dbReference type="EMBL" id="DS028119">
    <property type="protein sequence ID" value="EEY61682.1"/>
    <property type="molecule type" value="Genomic_DNA"/>
</dbReference>
<evidence type="ECO:0000313" key="2">
    <source>
        <dbReference type="Proteomes" id="UP000006643"/>
    </source>
</evidence>
<dbReference type="HOGENOM" id="CLU_318204_0_0_1"/>
<protein>
    <submittedName>
        <fullName evidence="1">Uncharacterized protein</fullName>
    </submittedName>
</protein>
<name>D0MUN5_PHYIT</name>
<dbReference type="eggNOG" id="ENOG502RUHR">
    <property type="taxonomic scope" value="Eukaryota"/>
</dbReference>